<feature type="transmembrane region" description="Helical" evidence="8">
    <location>
        <begin position="164"/>
        <end position="186"/>
    </location>
</feature>
<evidence type="ECO:0000256" key="6">
    <source>
        <dbReference type="ARBA" id="ARBA00023136"/>
    </source>
</evidence>
<dbReference type="Pfam" id="PF00361">
    <property type="entry name" value="Proton_antipo_M"/>
    <property type="match status" value="1"/>
</dbReference>
<feature type="transmembrane region" description="Helical" evidence="8">
    <location>
        <begin position="206"/>
        <end position="230"/>
    </location>
</feature>
<feature type="transmembrane region" description="Helical" evidence="8">
    <location>
        <begin position="629"/>
        <end position="648"/>
    </location>
</feature>
<keyword evidence="4 8" id="KW-1133">Transmembrane helix</keyword>
<dbReference type="GO" id="GO:0016491">
    <property type="term" value="F:oxidoreductase activity"/>
    <property type="evidence" value="ECO:0007669"/>
    <property type="project" value="UniProtKB-KW"/>
</dbReference>
<evidence type="ECO:0000313" key="10">
    <source>
        <dbReference type="EMBL" id="BDU71640.1"/>
    </source>
</evidence>
<feature type="transmembrane region" description="Helical" evidence="8">
    <location>
        <begin position="77"/>
        <end position="96"/>
    </location>
</feature>
<keyword evidence="5" id="KW-0560">Oxidoreductase</keyword>
<keyword evidence="11" id="KW-1185">Reference proteome</keyword>
<feature type="transmembrane region" description="Helical" evidence="8">
    <location>
        <begin position="325"/>
        <end position="344"/>
    </location>
</feature>
<feature type="transmembrane region" description="Helical" evidence="8">
    <location>
        <begin position="300"/>
        <end position="319"/>
    </location>
</feature>
<reference evidence="11" key="1">
    <citation type="journal article" date="2023" name="Int. J. Syst. Evol. Microbiol.">
        <title>Mesoterricola silvestris gen. nov., sp. nov., Mesoterricola sediminis sp. nov., Geothrix oryzae sp. nov., Geothrix edaphica sp. nov., Geothrix rubra sp. nov., and Geothrix limicola sp. nov., six novel members of Acidobacteriota isolated from soils.</title>
        <authorList>
            <person name="Itoh H."/>
            <person name="Sugisawa Y."/>
            <person name="Mise K."/>
            <person name="Xu Z."/>
            <person name="Kuniyasu M."/>
            <person name="Ushijima N."/>
            <person name="Kawano K."/>
            <person name="Kobayashi E."/>
            <person name="Shiratori Y."/>
            <person name="Masuda Y."/>
            <person name="Senoo K."/>
        </authorList>
    </citation>
    <scope>NUCLEOTIDE SEQUENCE [LARGE SCALE GENOMIC DNA]</scope>
    <source>
        <strain evidence="11">W79</strain>
    </source>
</reference>
<evidence type="ECO:0000259" key="9">
    <source>
        <dbReference type="Pfam" id="PF00361"/>
    </source>
</evidence>
<feature type="transmembrane region" description="Helical" evidence="8">
    <location>
        <begin position="513"/>
        <end position="531"/>
    </location>
</feature>
<evidence type="ECO:0000256" key="2">
    <source>
        <dbReference type="ARBA" id="ARBA00022475"/>
    </source>
</evidence>
<accession>A0AA48GP91</accession>
<dbReference type="PANTHER" id="PTHR42682">
    <property type="entry name" value="HYDROGENASE-4 COMPONENT F"/>
    <property type="match status" value="1"/>
</dbReference>
<dbReference type="InterPro" id="IPR001750">
    <property type="entry name" value="ND/Mrp_TM"/>
</dbReference>
<protein>
    <submittedName>
        <fullName evidence="10">Hydrogenase</fullName>
    </submittedName>
</protein>
<feature type="domain" description="NADH:quinone oxidoreductase/Mrp antiporter transmembrane" evidence="9">
    <location>
        <begin position="129"/>
        <end position="426"/>
    </location>
</feature>
<feature type="transmembrane region" description="Helical" evidence="8">
    <location>
        <begin position="35"/>
        <end position="57"/>
    </location>
</feature>
<dbReference type="PANTHER" id="PTHR42682:SF3">
    <property type="entry name" value="FORMATE HYDROGENLYASE SUBUNIT 3-RELATED"/>
    <property type="match status" value="1"/>
</dbReference>
<evidence type="ECO:0000256" key="3">
    <source>
        <dbReference type="ARBA" id="ARBA00022692"/>
    </source>
</evidence>
<gene>
    <name evidence="10" type="primary">ehrA-2</name>
    <name evidence="10" type="ORF">METEAL_08140</name>
</gene>
<dbReference type="Proteomes" id="UP001238179">
    <property type="component" value="Chromosome"/>
</dbReference>
<evidence type="ECO:0000256" key="7">
    <source>
        <dbReference type="RuleBase" id="RU000320"/>
    </source>
</evidence>
<feature type="transmembrane region" description="Helical" evidence="8">
    <location>
        <begin position="242"/>
        <end position="264"/>
    </location>
</feature>
<feature type="transmembrane region" description="Helical" evidence="8">
    <location>
        <begin position="6"/>
        <end position="23"/>
    </location>
</feature>
<dbReference type="KEGG" id="msil:METEAL_08140"/>
<feature type="transmembrane region" description="Helical" evidence="8">
    <location>
        <begin position="108"/>
        <end position="126"/>
    </location>
</feature>
<keyword evidence="6 8" id="KW-0472">Membrane</keyword>
<evidence type="ECO:0000256" key="1">
    <source>
        <dbReference type="ARBA" id="ARBA00004651"/>
    </source>
</evidence>
<feature type="transmembrane region" description="Helical" evidence="8">
    <location>
        <begin position="420"/>
        <end position="451"/>
    </location>
</feature>
<dbReference type="InterPro" id="IPR052175">
    <property type="entry name" value="ComplexI-like_HydComp"/>
</dbReference>
<keyword evidence="3 7" id="KW-0812">Transmembrane</keyword>
<dbReference type="AlphaFoldDB" id="A0AA48GP91"/>
<feature type="transmembrane region" description="Helical" evidence="8">
    <location>
        <begin position="270"/>
        <end position="293"/>
    </location>
</feature>
<comment type="subcellular location">
    <subcellularLocation>
        <location evidence="1">Cell membrane</location>
        <topology evidence="1">Multi-pass membrane protein</topology>
    </subcellularLocation>
    <subcellularLocation>
        <location evidence="7">Membrane</location>
        <topology evidence="7">Multi-pass membrane protein</topology>
    </subcellularLocation>
</comment>
<dbReference type="GO" id="GO:0005886">
    <property type="term" value="C:plasma membrane"/>
    <property type="evidence" value="ECO:0007669"/>
    <property type="project" value="UniProtKB-SubCell"/>
</dbReference>
<sequence>MVLQSLYFSALLLSALSGVPGLVRPARGGRMASWMLVGSALCALGLAGSVLYGGLTWQAELRWALPGAHFLFRGDPIGTFILVPATLVPAILSFYAEGYWSDGAHADTAPALRLFFGASVACMVLLCAAANAVLFLFGWEIMAILAFLMVTTSDQDAAVREAGWIYLVASHTGALMLFAGFALLALGTGTGFDLGPLRPGFASTPAGTAAFLLLLGGFLLKAGVGPLHVWLPGAHAAAPSHVSALLSGLMLKMGILGVLRIIALTPDPPLWWAGLLTGLGAASGIMSMAFALGQKDLKRLLAYSSIENVSVIALGLGLALAGKTLALPALVMLGGAGALFHLLNHALLKPLLFMGAGSVMHATGTRDLERLGGLAHPMPRTAFLFLAGAFGICALPPFNGFAGEWLMYLGAFRGTQPNGWVWSVVTLASLAVIGALTVACFTRAYGIVFLGEPRRDLAHPAHESPRSMTATMAVLAGICLFIGLVPAVLAPALQAATRELGPGLPALGSLANLKALSLMALIGLPMGLAVWQAIRRAPSTRTGTWDCGYALPTARIQYTASSFSRMLTDGFRWLLLPIERIPRIQGLFPRESRFQSQAPDTLLDRGLNPAASFVASALSWLRFLQAGHLPIYLLYVVLTLVALFAWTLQ</sequence>
<name>A0AA48GP91_9BACT</name>
<keyword evidence="2" id="KW-1003">Cell membrane</keyword>
<evidence type="ECO:0000256" key="5">
    <source>
        <dbReference type="ARBA" id="ARBA00023002"/>
    </source>
</evidence>
<evidence type="ECO:0000313" key="11">
    <source>
        <dbReference type="Proteomes" id="UP001238179"/>
    </source>
</evidence>
<dbReference type="EMBL" id="AP027080">
    <property type="protein sequence ID" value="BDU71640.1"/>
    <property type="molecule type" value="Genomic_DNA"/>
</dbReference>
<feature type="transmembrane region" description="Helical" evidence="8">
    <location>
        <begin position="382"/>
        <end position="400"/>
    </location>
</feature>
<proteinExistence type="predicted"/>
<evidence type="ECO:0000256" key="4">
    <source>
        <dbReference type="ARBA" id="ARBA00022989"/>
    </source>
</evidence>
<feature type="transmembrane region" description="Helical" evidence="8">
    <location>
        <begin position="472"/>
        <end position="493"/>
    </location>
</feature>
<organism evidence="10 11">
    <name type="scientific">Mesoterricola silvestris</name>
    <dbReference type="NCBI Taxonomy" id="2927979"/>
    <lineage>
        <taxon>Bacteria</taxon>
        <taxon>Pseudomonadati</taxon>
        <taxon>Acidobacteriota</taxon>
        <taxon>Holophagae</taxon>
        <taxon>Holophagales</taxon>
        <taxon>Holophagaceae</taxon>
        <taxon>Mesoterricola</taxon>
    </lineage>
</organism>
<evidence type="ECO:0000256" key="8">
    <source>
        <dbReference type="SAM" id="Phobius"/>
    </source>
</evidence>